<dbReference type="InterPro" id="IPR050330">
    <property type="entry name" value="Bact_OuterMem_StrucFunc"/>
</dbReference>
<gene>
    <name evidence="10" type="ORF">DY926_00130</name>
</gene>
<evidence type="ECO:0000256" key="4">
    <source>
        <dbReference type="ARBA" id="ARBA00022692"/>
    </source>
</evidence>
<keyword evidence="5" id="KW-1133">Transmembrane helix</keyword>
<feature type="region of interest" description="Disordered" evidence="8">
    <location>
        <begin position="101"/>
        <end position="148"/>
    </location>
</feature>
<feature type="region of interest" description="Disordered" evidence="8">
    <location>
        <begin position="333"/>
        <end position="362"/>
    </location>
</feature>
<keyword evidence="6 7" id="KW-0472">Membrane</keyword>
<keyword evidence="4" id="KW-0812">Transmembrane</keyword>
<protein>
    <submittedName>
        <fullName evidence="10">Chemotaxis protein MotB</fullName>
    </submittedName>
</protein>
<evidence type="ECO:0000256" key="3">
    <source>
        <dbReference type="ARBA" id="ARBA00022475"/>
    </source>
</evidence>
<evidence type="ECO:0000313" key="11">
    <source>
        <dbReference type="Proteomes" id="UP000262371"/>
    </source>
</evidence>
<evidence type="ECO:0000256" key="1">
    <source>
        <dbReference type="ARBA" id="ARBA00004162"/>
    </source>
</evidence>
<keyword evidence="11" id="KW-1185">Reference proteome</keyword>
<dbReference type="InterPro" id="IPR006665">
    <property type="entry name" value="OmpA-like"/>
</dbReference>
<feature type="compositionally biased region" description="Polar residues" evidence="8">
    <location>
        <begin position="120"/>
        <end position="139"/>
    </location>
</feature>
<evidence type="ECO:0000313" key="10">
    <source>
        <dbReference type="EMBL" id="RFD21547.1"/>
    </source>
</evidence>
<feature type="domain" description="OmpA-like" evidence="9">
    <location>
        <begin position="209"/>
        <end position="330"/>
    </location>
</feature>
<evidence type="ECO:0000256" key="7">
    <source>
        <dbReference type="PROSITE-ProRule" id="PRU00473"/>
    </source>
</evidence>
<comment type="caution">
    <text evidence="10">The sequence shown here is derived from an EMBL/GenBank/DDBJ whole genome shotgun (WGS) entry which is preliminary data.</text>
</comment>
<dbReference type="Pfam" id="PF13677">
    <property type="entry name" value="MotB_plug"/>
    <property type="match status" value="1"/>
</dbReference>
<comment type="subcellular location">
    <subcellularLocation>
        <location evidence="1">Cell membrane</location>
        <topology evidence="1">Single-pass membrane protein</topology>
    </subcellularLocation>
</comment>
<comment type="similarity">
    <text evidence="2">Belongs to the MotB family.</text>
</comment>
<dbReference type="PANTHER" id="PTHR30329:SF21">
    <property type="entry name" value="LIPOPROTEIN YIAD-RELATED"/>
    <property type="match status" value="1"/>
</dbReference>
<keyword evidence="3" id="KW-1003">Cell membrane</keyword>
<dbReference type="PROSITE" id="PS51123">
    <property type="entry name" value="OMPA_2"/>
    <property type="match status" value="1"/>
</dbReference>
<dbReference type="Proteomes" id="UP000262371">
    <property type="component" value="Unassembled WGS sequence"/>
</dbReference>
<sequence>MAKNDNHPIIIKRGDDDEQGGHHGGAWKIAYGDFMTALMSFFLVMWLLNATTDEQRAGIAAFFNPMAEKGAHLQSTDAMLDVDPSPLTGGTVIRRVIDGKTVAPEEEGDKGGHDGPRTSLPGNSSSDDITRGIKTQLTPSSPAIIPIGGPKSGAAKSVGYVGGESQVAAAYEQNKIEQMAAGLQKAVQENPELQTSASNMSVHVERDDIRIELHDASNAPMFDTGSAAPNRVGTQMLMQIGSWLATMPERISIVGYTDAAPYRAGIKGGMSNWTLSALRADHAREVLVRAGYPDRNILDVSGRSDRELAIPSDPSAAGNRRVVIILHKRYPTPEPAITPDTGASPVAAPAQPDGKTGTVAPK</sequence>
<name>A0A371Z505_9PROT</name>
<dbReference type="InterPro" id="IPR036737">
    <property type="entry name" value="OmpA-like_sf"/>
</dbReference>
<dbReference type="CDD" id="cd07185">
    <property type="entry name" value="OmpA_C-like"/>
    <property type="match status" value="1"/>
</dbReference>
<dbReference type="OrthoDB" id="7170686at2"/>
<dbReference type="Pfam" id="PF00691">
    <property type="entry name" value="OmpA"/>
    <property type="match status" value="1"/>
</dbReference>
<organism evidence="10 11">
    <name type="scientific">Komagataeibacter melaceti</name>
    <dbReference type="NCBI Taxonomy" id="2766577"/>
    <lineage>
        <taxon>Bacteria</taxon>
        <taxon>Pseudomonadati</taxon>
        <taxon>Pseudomonadota</taxon>
        <taxon>Alphaproteobacteria</taxon>
        <taxon>Acetobacterales</taxon>
        <taxon>Acetobacteraceae</taxon>
        <taxon>Komagataeibacter</taxon>
    </lineage>
</organism>
<dbReference type="GO" id="GO:0005886">
    <property type="term" value="C:plasma membrane"/>
    <property type="evidence" value="ECO:0007669"/>
    <property type="project" value="UniProtKB-SubCell"/>
</dbReference>
<dbReference type="InterPro" id="IPR025713">
    <property type="entry name" value="MotB-like_N_dom"/>
</dbReference>
<dbReference type="SUPFAM" id="SSF103088">
    <property type="entry name" value="OmpA-like"/>
    <property type="match status" value="1"/>
</dbReference>
<reference evidence="10 11" key="1">
    <citation type="submission" date="2018-08" db="EMBL/GenBank/DDBJ databases">
        <title>Komagataeibacter sp. AV 382.</title>
        <authorList>
            <person name="Skraban J."/>
            <person name="Trcek J."/>
        </authorList>
    </citation>
    <scope>NUCLEOTIDE SEQUENCE [LARGE SCALE GENOMIC DNA]</scope>
    <source>
        <strain evidence="10 11">AV 382</strain>
    </source>
</reference>
<evidence type="ECO:0000259" key="9">
    <source>
        <dbReference type="PROSITE" id="PS51123"/>
    </source>
</evidence>
<dbReference type="RefSeq" id="WP_116701512.1">
    <property type="nucleotide sequence ID" value="NZ_QUWV01000001.1"/>
</dbReference>
<evidence type="ECO:0000256" key="8">
    <source>
        <dbReference type="SAM" id="MobiDB-lite"/>
    </source>
</evidence>
<dbReference type="AlphaFoldDB" id="A0A371Z505"/>
<feature type="region of interest" description="Disordered" evidence="8">
    <location>
        <begin position="1"/>
        <end position="22"/>
    </location>
</feature>
<dbReference type="Gene3D" id="3.30.1330.60">
    <property type="entry name" value="OmpA-like domain"/>
    <property type="match status" value="1"/>
</dbReference>
<feature type="compositionally biased region" description="Basic and acidic residues" evidence="8">
    <location>
        <begin position="1"/>
        <end position="21"/>
    </location>
</feature>
<evidence type="ECO:0000256" key="6">
    <source>
        <dbReference type="ARBA" id="ARBA00023136"/>
    </source>
</evidence>
<proteinExistence type="inferred from homology"/>
<evidence type="ECO:0000256" key="5">
    <source>
        <dbReference type="ARBA" id="ARBA00022989"/>
    </source>
</evidence>
<accession>A0A371Z505</accession>
<evidence type="ECO:0000256" key="2">
    <source>
        <dbReference type="ARBA" id="ARBA00008914"/>
    </source>
</evidence>
<dbReference type="EMBL" id="QUWV01000001">
    <property type="protein sequence ID" value="RFD21547.1"/>
    <property type="molecule type" value="Genomic_DNA"/>
</dbReference>
<dbReference type="PANTHER" id="PTHR30329">
    <property type="entry name" value="STATOR ELEMENT OF FLAGELLAR MOTOR COMPLEX"/>
    <property type="match status" value="1"/>
</dbReference>